<dbReference type="InterPro" id="IPR006162">
    <property type="entry name" value="Ppantetheine_attach_site"/>
</dbReference>
<gene>
    <name evidence="7" type="ORF">SOCEGT47_082240</name>
</gene>
<dbReference type="Gene3D" id="3.40.50.980">
    <property type="match status" value="4"/>
</dbReference>
<evidence type="ECO:0000256" key="1">
    <source>
        <dbReference type="ARBA" id="ARBA00001957"/>
    </source>
</evidence>
<dbReference type="GO" id="GO:0031177">
    <property type="term" value="F:phosphopantetheine binding"/>
    <property type="evidence" value="ECO:0007669"/>
    <property type="project" value="InterPro"/>
</dbReference>
<dbReference type="SUPFAM" id="SSF56801">
    <property type="entry name" value="Acetyl-CoA synthetase-like"/>
    <property type="match status" value="2"/>
</dbReference>
<feature type="domain" description="Carrier" evidence="6">
    <location>
        <begin position="1005"/>
        <end position="1079"/>
    </location>
</feature>
<sequence>MTELAQRIKGLSSEELRALVATLKQRRPRAGGAAPGPVRTGARTRFPLSFAQQRLWFLYRYAPDSPAYNLHAAVRFRGALDGAALEGALSRLAERHDILRTRFDEDAGDAYQEVLPAAAVSVALTDLSSMDPAARERELAERCAQAAHAPFVLERGHLLRAVLHRLSAEEHVLLLVTHHIASDHWTWGVLIRELGALYDALVAGRAPELPELPVRYGDYAVWQRGQWTQERLQRELGYWEERLRGAPGLLELPLDAPRPATQTYRGARTSLTLPRALCESLKALCQREGVTLFMALLAAYQTLLCRYTRRPDVVVGSPVAGRTAREIEPLAGMFVNDLALRADLSDNPTFLELLQRTRRDTLDALAHAELPFALLVEALKPERSPSHPPLFQTMLILQSAAAELPAFTGLTAEPVEVPVRTSKVDWTIEAWDRPQGIRLDLEYNTDLFRRETADRLLRSYEALLRASVARPEAAVLDLPIVPEDDARRLEQWNRTERPFPVDARVHELFERQAQRGPERVALVFAGQEITYGALDRAATRLARRLRAEGVGPGVPVAVCLERSPGLVVALLAILKAGGAYVPLDPALPGERIAFILSDLGSAVLLTERALRLEIAGAPRRVLLLEDLEAQTDPDEAPPVAPASSRDLAYILYTSGSTGRPKGVEVEHRSVVTFLWAMKDRPGLDADDVLLSVTTASFDIFVLELFLPLSVGARTVLLSAAEARDGAALVGALERSGATVMQATPSTWRLLLAAGWTGSPRLRALAGGEALPRDLAGPLRARVGALWNMYGPTETTVWSAVARIDDPARITLGTPIANTRVYILDDRRNRLPIGVAGELVIGGAGVARGYHDRPELTRERFLPDPFSDEPGARMYRTGDLARITHDGLIEYLGRLDHQVKIRGYRVELGEIEVTVARHPGVAECVCAARRDAVGEGVLVAYYVPAAEGATPDALRAHARASLPEYMVPAHFVALPRLPQTPNGKIDRNALPDPGDQGRAAGRDREPPSTDAERLVAAVWEELLGRAPSRTDRFFDLGGHSLLAMRVVSRLRERAGLEVPLRWLFDRPALADLAEAIGQLTASSARPPLRRRDPAAVVPLSFAQTRLWFLDRLAPGTGAYNVGSAAVLEGPLCERSLEGALRAVIARHEALRTVFRAAGGAPVQIVQAPAAIDFRVTDHRGLAEEARAPAAVARLREVVARPFDLASGPLSRAELVRIDDERSLFAFAMHHIVTDGWSHEIFVRELAAAYAAIEAGERPSFGELPVQYGDYALWERRCWDGAARGEQLEFWEAELAGASHALDLPTDHPRPEEKRYAGARHPFRFSRELTGAIERLGRERGATPFMTLMAGFLALLHRLGGQTDLLVGTPIAGRDRPELEDVIGCFVNTLVFRGRLEGDPTFAALLDRVRDTAVRIFAHAEIPFERLVNALRPERDLGRTPLFQVMFAFQPRVPEPITLGRARVTPIDLDPGTAQYDLTLSMQHDGSCLSGHFEYDTALFEGETIARHAALFERLLAEAARRADTRLSELLQGEPLAAPAPGRGALTAPALPFARGLAGGEPLRLVRRALRLDGGVVRGLAERATRAGVSPAAAIAAAFAEVVAYWSTSPPAMTFQAARAPSRGDSGAIDVEIGSGSGHLEGIPEGEVTLARLARAIDGALAARGAPAPDGGRHPDGAALRLRVPAPSAGGRGGAAAPGACLALEARWDGGGAALSWSAAEALFPEGLPADLIEAYEALLTRLARGDAPWHEATPVALPARQRAIRARVNGAVRALPDELLHSGFVRRAALRPDAPAVIGPERTLSYGELDRLSNAIARRLRRLGARPNALVAVAAVKGWEQIAAILGVLKSGAAYLPVDPEWPAERIRAVLDQGEAEIVVTQARLAASPAWPERARRVVVDDEGALASEDDAPLPAAQGPDDLAYVLFTSGSTGKPKGVALDHRGPLNTILEFNERLEISPSDRALALSAAHFDLSVYDLFGLLGAGGALVVPSPEGLRDPAHWRHLIDAHGVTVWNSVPALMQMLVEHLGAGARACASLRWVILSGDWIPVPLPDRIRRACPGARVIGSGGPTETSIWSIFYPIGEVDPTWTSIPYGKPLRNQRVHVLDARMRPCPEWVTGRMYVGGVCLARGYHRDPAQTAERFIEHPDTGERLYWTGDLGRYLPDGNIEFVGREDFQVKIQGNRIELGEIEAALARHPDVERAVVVVDTAPAGGKRLVACYVPAPGASVEPRALSDFLAARLPRTMVPGAWVALDRVPLTANGKVDRTALLDRARSRGQAAGPATRAPSSEAERRMAALWAEVLKLDRVGVDDNFFALGGDSLLGIALVERAREAGFDITPRQLFQHQTVAGLVAQRPAAASPVLDDGDPSGERPLTPLQRWYLEQVDHRGRPERWNVNLLLEVTAPLDLDRLGRAALHVVNRHEALRARFERAPGGFRQRIDPPFTEAPFSSVDLSGLPEEERAAALERRCDRLQDGHALDRGRLFQIVYFRWDEAGRGRLWLNAHHLVVDWMSIVLVARDLQATYDQLAAAAEPRLPPVGTSIGRWARALERWVQDELVPAERGYWLGLPWGEIDLLPADHPSTRHLYTVASIRDHWASLPEGESRALLREVPARLGVSTESALIAALLRGVTGWTGRAWQDVMVLHAGRDLMPHRPDLDVSRTVGWLSAERVLVLRRPSAREPVAALLDLSQQIERVPSGGHGYNLLRYLGGDAELSAALGRLRKRPGILFNYQGQIDEPGPGSMMRMATESTGYDEPATNLRFNLLECHVLVRGGQLVFRWRYSANVHELATVQRLAADVIAFLRDVAGAVR</sequence>
<dbReference type="InterPro" id="IPR025110">
    <property type="entry name" value="AMP-bd_C"/>
</dbReference>
<dbReference type="FunFam" id="3.30.300.30:FF:000015">
    <property type="entry name" value="Nonribosomal peptide synthase SidD"/>
    <property type="match status" value="1"/>
</dbReference>
<dbReference type="PROSITE" id="PS00012">
    <property type="entry name" value="PHOSPHOPANTETHEINE"/>
    <property type="match status" value="2"/>
</dbReference>
<dbReference type="Gene3D" id="1.10.1200.10">
    <property type="entry name" value="ACP-like"/>
    <property type="match status" value="2"/>
</dbReference>
<reference evidence="7 8" key="1">
    <citation type="submission" date="2015-09" db="EMBL/GenBank/DDBJ databases">
        <title>Sorangium comparison.</title>
        <authorList>
            <person name="Zaburannyi N."/>
            <person name="Bunk B."/>
            <person name="Overmann J."/>
            <person name="Mueller R."/>
        </authorList>
    </citation>
    <scope>NUCLEOTIDE SEQUENCE [LARGE SCALE GENOMIC DNA]</scope>
    <source>
        <strain evidence="7 8">So ceGT47</strain>
    </source>
</reference>
<dbReference type="PANTHER" id="PTHR45527">
    <property type="entry name" value="NONRIBOSOMAL PEPTIDE SYNTHETASE"/>
    <property type="match status" value="1"/>
</dbReference>
<keyword evidence="4" id="KW-0597">Phosphoprotein</keyword>
<dbReference type="Pfam" id="PF00550">
    <property type="entry name" value="PP-binding"/>
    <property type="match status" value="2"/>
</dbReference>
<dbReference type="GO" id="GO:0043041">
    <property type="term" value="P:amino acid activation for nonribosomal peptide biosynthetic process"/>
    <property type="evidence" value="ECO:0007669"/>
    <property type="project" value="TreeGrafter"/>
</dbReference>
<dbReference type="PROSITE" id="PS50075">
    <property type="entry name" value="CARRIER"/>
    <property type="match status" value="2"/>
</dbReference>
<dbReference type="RefSeq" id="WP_129356024.1">
    <property type="nucleotide sequence ID" value="NZ_CP012670.1"/>
</dbReference>
<dbReference type="InterPro" id="IPR023213">
    <property type="entry name" value="CAT-like_dom_sf"/>
</dbReference>
<dbReference type="InterPro" id="IPR000873">
    <property type="entry name" value="AMP-dep_synth/lig_dom"/>
</dbReference>
<dbReference type="GO" id="GO:0047527">
    <property type="term" value="F:2,3-dihydroxybenzoate-serine ligase activity"/>
    <property type="evidence" value="ECO:0007669"/>
    <property type="project" value="TreeGrafter"/>
</dbReference>
<dbReference type="InterPro" id="IPR009081">
    <property type="entry name" value="PP-bd_ACP"/>
</dbReference>
<protein>
    <recommendedName>
        <fullName evidence="6">Carrier domain-containing protein</fullName>
    </recommendedName>
</protein>
<dbReference type="Pfam" id="PF13193">
    <property type="entry name" value="AMP-binding_C"/>
    <property type="match status" value="2"/>
</dbReference>
<evidence type="ECO:0000256" key="4">
    <source>
        <dbReference type="ARBA" id="ARBA00022553"/>
    </source>
</evidence>
<dbReference type="FunFam" id="3.30.300.30:FF:000010">
    <property type="entry name" value="Enterobactin synthetase component F"/>
    <property type="match status" value="1"/>
</dbReference>
<comment type="cofactor">
    <cofactor evidence="1">
        <name>pantetheine 4'-phosphate</name>
        <dbReference type="ChEBI" id="CHEBI:47942"/>
    </cofactor>
</comment>
<dbReference type="InterPro" id="IPR020806">
    <property type="entry name" value="PKS_PP-bd"/>
</dbReference>
<keyword evidence="3" id="KW-0596">Phosphopantetheine</keyword>
<dbReference type="FunFam" id="1.10.1200.10:FF:000005">
    <property type="entry name" value="Nonribosomal peptide synthetase 1"/>
    <property type="match status" value="1"/>
</dbReference>
<dbReference type="CDD" id="cd19531">
    <property type="entry name" value="LCL_NRPS-like"/>
    <property type="match status" value="2"/>
</dbReference>
<dbReference type="CDD" id="cd12114">
    <property type="entry name" value="A_NRPS_TlmIV_like"/>
    <property type="match status" value="1"/>
</dbReference>
<evidence type="ECO:0000313" key="7">
    <source>
        <dbReference type="EMBL" id="AUX27628.1"/>
    </source>
</evidence>
<dbReference type="GO" id="GO:0005829">
    <property type="term" value="C:cytosol"/>
    <property type="evidence" value="ECO:0007669"/>
    <property type="project" value="TreeGrafter"/>
</dbReference>
<dbReference type="InterPro" id="IPR010071">
    <property type="entry name" value="AA_adenyl_dom"/>
</dbReference>
<dbReference type="InterPro" id="IPR001242">
    <property type="entry name" value="Condensation_dom"/>
</dbReference>
<dbReference type="GO" id="GO:0009239">
    <property type="term" value="P:enterobactin biosynthetic process"/>
    <property type="evidence" value="ECO:0007669"/>
    <property type="project" value="TreeGrafter"/>
</dbReference>
<dbReference type="FunFam" id="2.30.38.10:FF:000001">
    <property type="entry name" value="Non-ribosomal peptide synthetase PvdI"/>
    <property type="match status" value="1"/>
</dbReference>
<dbReference type="FunFam" id="3.40.50.980:FF:000001">
    <property type="entry name" value="Non-ribosomal peptide synthetase"/>
    <property type="match status" value="2"/>
</dbReference>
<dbReference type="InterPro" id="IPR045851">
    <property type="entry name" value="AMP-bd_C_sf"/>
</dbReference>
<dbReference type="SUPFAM" id="SSF47336">
    <property type="entry name" value="ACP-like"/>
    <property type="match status" value="2"/>
</dbReference>
<dbReference type="Gene3D" id="3.30.300.30">
    <property type="match status" value="2"/>
</dbReference>
<dbReference type="Pfam" id="PF00501">
    <property type="entry name" value="AMP-binding"/>
    <property type="match status" value="2"/>
</dbReference>
<accession>A0A4P2QDZ1</accession>
<evidence type="ECO:0000259" key="6">
    <source>
        <dbReference type="PROSITE" id="PS50075"/>
    </source>
</evidence>
<dbReference type="InterPro" id="IPR020845">
    <property type="entry name" value="AMP-binding_CS"/>
</dbReference>
<evidence type="ECO:0000256" key="2">
    <source>
        <dbReference type="ARBA" id="ARBA00006432"/>
    </source>
</evidence>
<evidence type="ECO:0000256" key="5">
    <source>
        <dbReference type="SAM" id="MobiDB-lite"/>
    </source>
</evidence>
<dbReference type="SMART" id="SM00823">
    <property type="entry name" value="PKS_PP"/>
    <property type="match status" value="2"/>
</dbReference>
<dbReference type="Gene3D" id="3.30.559.10">
    <property type="entry name" value="Chloramphenicol acetyltransferase-like domain"/>
    <property type="match status" value="3"/>
</dbReference>
<dbReference type="NCBIfam" id="TIGR01733">
    <property type="entry name" value="AA-adenyl-dom"/>
    <property type="match status" value="2"/>
</dbReference>
<dbReference type="Gene3D" id="3.30.559.30">
    <property type="entry name" value="Nonribosomal peptide synthetase, condensation domain"/>
    <property type="match status" value="3"/>
</dbReference>
<dbReference type="PROSITE" id="PS00455">
    <property type="entry name" value="AMP_BINDING"/>
    <property type="match status" value="2"/>
</dbReference>
<organism evidence="7 8">
    <name type="scientific">Sorangium cellulosum</name>
    <name type="common">Polyangium cellulosum</name>
    <dbReference type="NCBI Taxonomy" id="56"/>
    <lineage>
        <taxon>Bacteria</taxon>
        <taxon>Pseudomonadati</taxon>
        <taxon>Myxococcota</taxon>
        <taxon>Polyangia</taxon>
        <taxon>Polyangiales</taxon>
        <taxon>Polyangiaceae</taxon>
        <taxon>Sorangium</taxon>
    </lineage>
</organism>
<dbReference type="FunFam" id="3.40.50.12780:FF:000012">
    <property type="entry name" value="Non-ribosomal peptide synthetase"/>
    <property type="match status" value="2"/>
</dbReference>
<name>A0A4P2QDZ1_SORCE</name>
<dbReference type="InterPro" id="IPR036736">
    <property type="entry name" value="ACP-like_sf"/>
</dbReference>
<dbReference type="Pfam" id="PF00668">
    <property type="entry name" value="Condensation"/>
    <property type="match status" value="3"/>
</dbReference>
<comment type="similarity">
    <text evidence="2">Belongs to the ATP-dependent AMP-binding enzyme family.</text>
</comment>
<dbReference type="Gene3D" id="2.30.38.10">
    <property type="entry name" value="Luciferase, Domain 3"/>
    <property type="match status" value="2"/>
</dbReference>
<dbReference type="PANTHER" id="PTHR45527:SF1">
    <property type="entry name" value="FATTY ACID SYNTHASE"/>
    <property type="match status" value="1"/>
</dbReference>
<dbReference type="OrthoDB" id="9799237at2"/>
<evidence type="ECO:0000256" key="3">
    <source>
        <dbReference type="ARBA" id="ARBA00022450"/>
    </source>
</evidence>
<evidence type="ECO:0000313" key="8">
    <source>
        <dbReference type="Proteomes" id="UP000295781"/>
    </source>
</evidence>
<proteinExistence type="inferred from homology"/>
<dbReference type="NCBIfam" id="NF003417">
    <property type="entry name" value="PRK04813.1"/>
    <property type="match status" value="2"/>
</dbReference>
<feature type="region of interest" description="Disordered" evidence="5">
    <location>
        <begin position="976"/>
        <end position="1009"/>
    </location>
</feature>
<dbReference type="SUPFAM" id="SSF52777">
    <property type="entry name" value="CoA-dependent acyltransferases"/>
    <property type="match status" value="7"/>
</dbReference>
<feature type="compositionally biased region" description="Basic and acidic residues" evidence="5">
    <location>
        <begin position="999"/>
        <end position="1009"/>
    </location>
</feature>
<dbReference type="Proteomes" id="UP000295781">
    <property type="component" value="Chromosome"/>
</dbReference>
<dbReference type="GO" id="GO:0009366">
    <property type="term" value="C:enterobactin synthetase complex"/>
    <property type="evidence" value="ECO:0007669"/>
    <property type="project" value="TreeGrafter"/>
</dbReference>
<feature type="domain" description="Carrier" evidence="6">
    <location>
        <begin position="2289"/>
        <end position="2363"/>
    </location>
</feature>
<dbReference type="EMBL" id="CP012670">
    <property type="protein sequence ID" value="AUX27628.1"/>
    <property type="molecule type" value="Genomic_DNA"/>
</dbReference>
<dbReference type="CDD" id="cd12116">
    <property type="entry name" value="A_NRPS_Ta1_like"/>
    <property type="match status" value="1"/>
</dbReference>